<dbReference type="Proteomes" id="UP001283361">
    <property type="component" value="Unassembled WGS sequence"/>
</dbReference>
<evidence type="ECO:0000313" key="2">
    <source>
        <dbReference type="EMBL" id="KAK3762362.1"/>
    </source>
</evidence>
<reference evidence="2" key="1">
    <citation type="journal article" date="2023" name="G3 (Bethesda)">
        <title>A reference genome for the long-term kleptoplast-retaining sea slug Elysia crispata morphotype clarki.</title>
        <authorList>
            <person name="Eastman K.E."/>
            <person name="Pendleton A.L."/>
            <person name="Shaikh M.A."/>
            <person name="Suttiyut T."/>
            <person name="Ogas R."/>
            <person name="Tomko P."/>
            <person name="Gavelis G."/>
            <person name="Widhalm J.R."/>
            <person name="Wisecaver J.H."/>
        </authorList>
    </citation>
    <scope>NUCLEOTIDE SEQUENCE</scope>
    <source>
        <strain evidence="2">ECLA1</strain>
    </source>
</reference>
<accession>A0AAE1D9M3</accession>
<evidence type="ECO:0000256" key="1">
    <source>
        <dbReference type="SAM" id="MobiDB-lite"/>
    </source>
</evidence>
<gene>
    <name evidence="2" type="ORF">RRG08_031946</name>
</gene>
<dbReference type="EMBL" id="JAWDGP010004715">
    <property type="protein sequence ID" value="KAK3762362.1"/>
    <property type="molecule type" value="Genomic_DNA"/>
</dbReference>
<proteinExistence type="predicted"/>
<feature type="region of interest" description="Disordered" evidence="1">
    <location>
        <begin position="91"/>
        <end position="116"/>
    </location>
</feature>
<evidence type="ECO:0000313" key="3">
    <source>
        <dbReference type="Proteomes" id="UP001283361"/>
    </source>
</evidence>
<dbReference type="AlphaFoldDB" id="A0AAE1D9M3"/>
<keyword evidence="3" id="KW-1185">Reference proteome</keyword>
<name>A0AAE1D9M3_9GAST</name>
<protein>
    <submittedName>
        <fullName evidence="2">Uncharacterized protein</fullName>
    </submittedName>
</protein>
<comment type="caution">
    <text evidence="2">The sequence shown here is derived from an EMBL/GenBank/DDBJ whole genome shotgun (WGS) entry which is preliminary data.</text>
</comment>
<organism evidence="2 3">
    <name type="scientific">Elysia crispata</name>
    <name type="common">lettuce slug</name>
    <dbReference type="NCBI Taxonomy" id="231223"/>
    <lineage>
        <taxon>Eukaryota</taxon>
        <taxon>Metazoa</taxon>
        <taxon>Spiralia</taxon>
        <taxon>Lophotrochozoa</taxon>
        <taxon>Mollusca</taxon>
        <taxon>Gastropoda</taxon>
        <taxon>Heterobranchia</taxon>
        <taxon>Euthyneura</taxon>
        <taxon>Panpulmonata</taxon>
        <taxon>Sacoglossa</taxon>
        <taxon>Placobranchoidea</taxon>
        <taxon>Plakobranchidae</taxon>
        <taxon>Elysia</taxon>
    </lineage>
</organism>
<sequence length="116" mass="12758">MVQFCIVSPCASKDTEQRSRWDPQTRAAKHLVVNLYRWSVIPSPSVGGKSLPMLVVNLYRWSVIPSPSVGGKSLPMLVVNLYRWSVIPSPTVGGKSLPMVSDSTLEDNEIDQISSS</sequence>